<accession>M0QPW6</accession>
<sequence>MEPTVSDTGEVIEEIEAEAASLLAAGDYEQALAEFSVLREIRSRREGPYSVRYLSDLHNCVRCMSHLELWADSMPLCSELHGKYVNTHGPGEADTVDVAKHWAWALVHLHDYPPAVRLWLMTADALWDVDPDQARRLLGAAVVHRGDAPAGPSTGQTLIDGAQLAHSRDVLDAIDAVLATNPDPLTARASVTIDGLALA</sequence>
<dbReference type="eggNOG" id="ENOG5033XGH">
    <property type="taxonomic scope" value="Bacteria"/>
</dbReference>
<keyword evidence="2" id="KW-1185">Reference proteome</keyword>
<gene>
    <name evidence="1" type="ORF">GS4_38_00290</name>
</gene>
<evidence type="ECO:0000313" key="1">
    <source>
        <dbReference type="EMBL" id="GAC70623.1"/>
    </source>
</evidence>
<dbReference type="AlphaFoldDB" id="M0QPW6"/>
<evidence type="ECO:0008006" key="3">
    <source>
        <dbReference type="Google" id="ProtNLM"/>
    </source>
</evidence>
<name>M0QPW6_9ACTN</name>
<protein>
    <recommendedName>
        <fullName evidence="3">Tetratricopeptide repeat protein</fullName>
    </recommendedName>
</protein>
<proteinExistence type="predicted"/>
<organism evidence="1 2">
    <name type="scientific">Gordonia soli NBRC 108243</name>
    <dbReference type="NCBI Taxonomy" id="1223545"/>
    <lineage>
        <taxon>Bacteria</taxon>
        <taxon>Bacillati</taxon>
        <taxon>Actinomycetota</taxon>
        <taxon>Actinomycetes</taxon>
        <taxon>Mycobacteriales</taxon>
        <taxon>Gordoniaceae</taxon>
        <taxon>Gordonia</taxon>
    </lineage>
</organism>
<dbReference type="EMBL" id="BANX01000038">
    <property type="protein sequence ID" value="GAC70623.1"/>
    <property type="molecule type" value="Genomic_DNA"/>
</dbReference>
<dbReference type="SUPFAM" id="SSF48452">
    <property type="entry name" value="TPR-like"/>
    <property type="match status" value="1"/>
</dbReference>
<dbReference type="Proteomes" id="UP000011666">
    <property type="component" value="Unassembled WGS sequence"/>
</dbReference>
<evidence type="ECO:0000313" key="2">
    <source>
        <dbReference type="Proteomes" id="UP000011666"/>
    </source>
</evidence>
<reference evidence="1 2" key="1">
    <citation type="submission" date="2013-01" db="EMBL/GenBank/DDBJ databases">
        <title>Whole genome shotgun sequence of Gordonia soli NBRC 108243.</title>
        <authorList>
            <person name="Isaki-Nakamura S."/>
            <person name="Hosoyama A."/>
            <person name="Tsuchikane K."/>
            <person name="Ando Y."/>
            <person name="Baba S."/>
            <person name="Ohji S."/>
            <person name="Hamada M."/>
            <person name="Tamura T."/>
            <person name="Yamazoe A."/>
            <person name="Yamazaki S."/>
            <person name="Fujita N."/>
        </authorList>
    </citation>
    <scope>NUCLEOTIDE SEQUENCE [LARGE SCALE GENOMIC DNA]</scope>
    <source>
        <strain evidence="1 2">NBRC 108243</strain>
    </source>
</reference>
<dbReference type="InterPro" id="IPR011990">
    <property type="entry name" value="TPR-like_helical_dom_sf"/>
</dbReference>
<comment type="caution">
    <text evidence="1">The sequence shown here is derived from an EMBL/GenBank/DDBJ whole genome shotgun (WGS) entry which is preliminary data.</text>
</comment>